<gene>
    <name evidence="5" type="ORF">HNQ92_000930</name>
</gene>
<feature type="domain" description="SEA" evidence="4">
    <location>
        <begin position="1"/>
        <end position="49"/>
    </location>
</feature>
<sequence length="448" mass="50146">MNVTAVFDIGRTNKKCALFDEKNNLVEEFNEVLPETLDPDGFPCEDISLLTAWVKDHWSALKSNDKYQIRAVNVAAYGASLVHLDAHDQVVTPLYSYLKPVPKDISAKFYSTYGDPVRIALQTASPVLGMLNSGMQLYWIKHTQPEVYARIKTTLHLPQYISFLLTGRKVSDFTSIGCHTALWSYEMMDYHEWVKEEGFHRVLAPMLAASSTLIHDGPSVIQSGFGLHDSSSALVPYRMAFKEPFILLSTGTWCINLNPFLSRPLTGDQLSRDCLHFMTPEGSGVKASRVFLGQEHEYQVARIAEYFRVAPDFYKTVAFNPAYLVADTPPFYPARMKGNGPFPDSPQEPWQVSAFASPEAAYHHLMVGLTEIEAASLQLIGVNEVPTLFVDGGFARNDIFTQLLARRFPNHQVYSAELPYATALGAALHVTRPQSFEFPGTIRQVIPQ</sequence>
<dbReference type="Pfam" id="PF21546">
    <property type="entry name" value="FGGY_C_2"/>
    <property type="match status" value="1"/>
</dbReference>
<reference evidence="5 6" key="1">
    <citation type="submission" date="2020-08" db="EMBL/GenBank/DDBJ databases">
        <title>Genomic Encyclopedia of Type Strains, Phase IV (KMG-IV): sequencing the most valuable type-strain genomes for metagenomic binning, comparative biology and taxonomic classification.</title>
        <authorList>
            <person name="Goeker M."/>
        </authorList>
    </citation>
    <scope>NUCLEOTIDE SEQUENCE [LARGE SCALE GENOMIC DNA]</scope>
    <source>
        <strain evidence="5 6">DSM 105074</strain>
    </source>
</reference>
<proteinExistence type="inferred from homology"/>
<comment type="similarity">
    <text evidence="1">Belongs to the FGGY kinase family.</text>
</comment>
<dbReference type="CDD" id="cd07772">
    <property type="entry name" value="ASKHA_NBD_FGGY_NaCK-like"/>
    <property type="match status" value="1"/>
</dbReference>
<keyword evidence="6" id="KW-1185">Reference proteome</keyword>
<evidence type="ECO:0000256" key="1">
    <source>
        <dbReference type="ARBA" id="ARBA00009156"/>
    </source>
</evidence>
<dbReference type="GO" id="GO:0016301">
    <property type="term" value="F:kinase activity"/>
    <property type="evidence" value="ECO:0007669"/>
    <property type="project" value="UniProtKB-KW"/>
</dbReference>
<evidence type="ECO:0000259" key="4">
    <source>
        <dbReference type="PROSITE" id="PS50024"/>
    </source>
</evidence>
<dbReference type="Pfam" id="PF00370">
    <property type="entry name" value="FGGY_N"/>
    <property type="match status" value="1"/>
</dbReference>
<evidence type="ECO:0000313" key="6">
    <source>
        <dbReference type="Proteomes" id="UP000557307"/>
    </source>
</evidence>
<dbReference type="InterPro" id="IPR049382">
    <property type="entry name" value="FGGY_C_2"/>
</dbReference>
<dbReference type="Gene3D" id="3.30.420.40">
    <property type="match status" value="2"/>
</dbReference>
<evidence type="ECO:0000313" key="5">
    <source>
        <dbReference type="EMBL" id="MBB5282809.1"/>
    </source>
</evidence>
<dbReference type="SUPFAM" id="SSF53067">
    <property type="entry name" value="Actin-like ATPase domain"/>
    <property type="match status" value="2"/>
</dbReference>
<dbReference type="PANTHER" id="PTHR43095:SF2">
    <property type="entry name" value="GLUCONOKINASE"/>
    <property type="match status" value="1"/>
</dbReference>
<keyword evidence="2" id="KW-0808">Transferase</keyword>
<dbReference type="Proteomes" id="UP000557307">
    <property type="component" value="Unassembled WGS sequence"/>
</dbReference>
<dbReference type="RefSeq" id="WP_184171543.1">
    <property type="nucleotide sequence ID" value="NZ_JACHGF010000001.1"/>
</dbReference>
<protein>
    <submittedName>
        <fullName evidence="5">Sugar (Pentulose or hexulose) kinase</fullName>
    </submittedName>
</protein>
<dbReference type="InterPro" id="IPR018484">
    <property type="entry name" value="FGGY_N"/>
</dbReference>
<dbReference type="InterPro" id="IPR043129">
    <property type="entry name" value="ATPase_NBD"/>
</dbReference>
<dbReference type="AlphaFoldDB" id="A0A840TT03"/>
<dbReference type="EMBL" id="JACHGF010000001">
    <property type="protein sequence ID" value="MBB5282809.1"/>
    <property type="molecule type" value="Genomic_DNA"/>
</dbReference>
<comment type="caution">
    <text evidence="5">The sequence shown here is derived from an EMBL/GenBank/DDBJ whole genome shotgun (WGS) entry which is preliminary data.</text>
</comment>
<keyword evidence="3 5" id="KW-0418">Kinase</keyword>
<dbReference type="PANTHER" id="PTHR43095">
    <property type="entry name" value="SUGAR KINASE"/>
    <property type="match status" value="1"/>
</dbReference>
<dbReference type="InterPro" id="IPR000082">
    <property type="entry name" value="SEA_dom"/>
</dbReference>
<evidence type="ECO:0000256" key="2">
    <source>
        <dbReference type="ARBA" id="ARBA00022679"/>
    </source>
</evidence>
<dbReference type="InterPro" id="IPR050406">
    <property type="entry name" value="FGGY_Carb_Kinase"/>
</dbReference>
<dbReference type="PROSITE" id="PS50024">
    <property type="entry name" value="SEA"/>
    <property type="match status" value="1"/>
</dbReference>
<organism evidence="5 6">
    <name type="scientific">Rhabdobacter roseus</name>
    <dbReference type="NCBI Taxonomy" id="1655419"/>
    <lineage>
        <taxon>Bacteria</taxon>
        <taxon>Pseudomonadati</taxon>
        <taxon>Bacteroidota</taxon>
        <taxon>Cytophagia</taxon>
        <taxon>Cytophagales</taxon>
        <taxon>Cytophagaceae</taxon>
        <taxon>Rhabdobacter</taxon>
    </lineage>
</organism>
<dbReference type="GO" id="GO:0005975">
    <property type="term" value="P:carbohydrate metabolic process"/>
    <property type="evidence" value="ECO:0007669"/>
    <property type="project" value="InterPro"/>
</dbReference>
<accession>A0A840TT03</accession>
<evidence type="ECO:0000256" key="3">
    <source>
        <dbReference type="ARBA" id="ARBA00022777"/>
    </source>
</evidence>
<name>A0A840TT03_9BACT</name>